<comment type="caution">
    <text evidence="7">Lacks conserved residue(s) required for the propagation of feature annotation.</text>
</comment>
<comment type="similarity">
    <text evidence="2 7">Belongs to the MscS (TC 1.A.23) family.</text>
</comment>
<dbReference type="Gene3D" id="2.30.30.60">
    <property type="match status" value="1"/>
</dbReference>
<keyword evidence="7" id="KW-0997">Cell inner membrane</keyword>
<comment type="function">
    <text evidence="7">Mechanosensitive channel that participates in the regulation of osmotic pressure changes within the cell, opening in response to stretch forces in the membrane lipid bilayer, without the need for other proteins. Contributes to normal resistance to hypoosmotic shock. Forms an ion channel of 1.0 nanosiemens conductance with a slight preference for anions.</text>
</comment>
<dbReference type="InterPro" id="IPR049278">
    <property type="entry name" value="MS_channel_C"/>
</dbReference>
<evidence type="ECO:0000256" key="3">
    <source>
        <dbReference type="ARBA" id="ARBA00022475"/>
    </source>
</evidence>
<dbReference type="SUPFAM" id="SSF50182">
    <property type="entry name" value="Sm-like ribonucleoproteins"/>
    <property type="match status" value="1"/>
</dbReference>
<evidence type="ECO:0000256" key="5">
    <source>
        <dbReference type="ARBA" id="ARBA00022989"/>
    </source>
</evidence>
<keyword evidence="6 7" id="KW-0472">Membrane</keyword>
<dbReference type="InterPro" id="IPR010920">
    <property type="entry name" value="LSM_dom_sf"/>
</dbReference>
<dbReference type="InterPro" id="IPR049142">
    <property type="entry name" value="MS_channel_1st"/>
</dbReference>
<feature type="transmembrane region" description="Helical" evidence="7">
    <location>
        <begin position="63"/>
        <end position="82"/>
    </location>
</feature>
<keyword evidence="7" id="KW-0813">Transport</keyword>
<sequence length="275" mass="30056">MDTTLDTLDQIRTTAVDLAVKFGPRVLAASLVLIVGYFIGRWTAQWLERALSHVQIEPPVRSLITRLGRAIVSALFVVIALQNLGVELLPLIAGLGVVGAGIALAMQGVLGNLFAGLTIIFTKPFRVGEYIEIVGEEGNVDTMTLFQTTLLHPDQSRVVIPNRKIVGEILHNFGMRRQLNITVGVAYDSDIGLVLGLIDEILKVNPRVIREPVPLVRVNRLSDSSVDIIVRPWVASADFGPALGEINRAILELFRERGVVFPFPQCEVRLIGEAA</sequence>
<dbReference type="GO" id="GO:0005886">
    <property type="term" value="C:plasma membrane"/>
    <property type="evidence" value="ECO:0007669"/>
    <property type="project" value="UniProtKB-SubCell"/>
</dbReference>
<dbReference type="PANTHER" id="PTHR30221">
    <property type="entry name" value="SMALL-CONDUCTANCE MECHANOSENSITIVE CHANNEL"/>
    <property type="match status" value="1"/>
</dbReference>
<dbReference type="InterPro" id="IPR006685">
    <property type="entry name" value="MscS_channel_2nd"/>
</dbReference>
<keyword evidence="3" id="KW-1003">Cell membrane</keyword>
<comment type="caution">
    <text evidence="11">The sequence shown here is derived from an EMBL/GenBank/DDBJ whole genome shotgun (WGS) entry which is preliminary data.</text>
</comment>
<feature type="transmembrane region" description="Helical" evidence="7">
    <location>
        <begin position="22"/>
        <end position="42"/>
    </location>
</feature>
<dbReference type="Proteomes" id="UP000588068">
    <property type="component" value="Unassembled WGS sequence"/>
</dbReference>
<proteinExistence type="inferred from homology"/>
<dbReference type="InterPro" id="IPR023408">
    <property type="entry name" value="MscS_beta-dom_sf"/>
</dbReference>
<dbReference type="GO" id="GO:0008381">
    <property type="term" value="F:mechanosensitive monoatomic ion channel activity"/>
    <property type="evidence" value="ECO:0007669"/>
    <property type="project" value="InterPro"/>
</dbReference>
<dbReference type="Pfam" id="PF00924">
    <property type="entry name" value="MS_channel_2nd"/>
    <property type="match status" value="1"/>
</dbReference>
<dbReference type="Pfam" id="PF05552">
    <property type="entry name" value="MS_channel_1st_1"/>
    <property type="match status" value="1"/>
</dbReference>
<evidence type="ECO:0000313" key="11">
    <source>
        <dbReference type="EMBL" id="MBB6096270.1"/>
    </source>
</evidence>
<keyword evidence="5 7" id="KW-1133">Transmembrane helix</keyword>
<dbReference type="InterPro" id="IPR045275">
    <property type="entry name" value="MscS_archaea/bacteria_type"/>
</dbReference>
<organism evidence="11 12">
    <name type="scientific">Povalibacter uvarum</name>
    <dbReference type="NCBI Taxonomy" id="732238"/>
    <lineage>
        <taxon>Bacteria</taxon>
        <taxon>Pseudomonadati</taxon>
        <taxon>Pseudomonadota</taxon>
        <taxon>Gammaproteobacteria</taxon>
        <taxon>Steroidobacterales</taxon>
        <taxon>Steroidobacteraceae</taxon>
        <taxon>Povalibacter</taxon>
    </lineage>
</organism>
<feature type="domain" description="Mechanosensitive ion channel MscS" evidence="8">
    <location>
        <begin position="109"/>
        <end position="173"/>
    </location>
</feature>
<dbReference type="InterPro" id="IPR011014">
    <property type="entry name" value="MscS_channel_TM-2"/>
</dbReference>
<keyword evidence="4 7" id="KW-0812">Transmembrane</keyword>
<reference evidence="11 12" key="1">
    <citation type="submission" date="2020-08" db="EMBL/GenBank/DDBJ databases">
        <title>Genomic Encyclopedia of Type Strains, Phase IV (KMG-IV): sequencing the most valuable type-strain genomes for metagenomic binning, comparative biology and taxonomic classification.</title>
        <authorList>
            <person name="Goeker M."/>
        </authorList>
    </citation>
    <scope>NUCLEOTIDE SEQUENCE [LARGE SCALE GENOMIC DNA]</scope>
    <source>
        <strain evidence="11 12">DSM 26723</strain>
    </source>
</reference>
<feature type="domain" description="Mechanosensitive ion channel MscS C-terminal" evidence="9">
    <location>
        <begin position="180"/>
        <end position="260"/>
    </location>
</feature>
<keyword evidence="7" id="KW-0406">Ion transport</keyword>
<accession>A0A841HVP7</accession>
<protein>
    <recommendedName>
        <fullName evidence="7">Small-conductance mechanosensitive channel</fullName>
    </recommendedName>
</protein>
<dbReference type="InterPro" id="IPR011066">
    <property type="entry name" value="MscS_channel_C_sf"/>
</dbReference>
<name>A0A841HVP7_9GAMM</name>
<evidence type="ECO:0000256" key="6">
    <source>
        <dbReference type="ARBA" id="ARBA00023136"/>
    </source>
</evidence>
<evidence type="ECO:0000313" key="12">
    <source>
        <dbReference type="Proteomes" id="UP000588068"/>
    </source>
</evidence>
<comment type="subcellular location">
    <subcellularLocation>
        <location evidence="7">Cell inner membrane</location>
        <topology evidence="7">Multi-pass membrane protein</topology>
    </subcellularLocation>
    <subcellularLocation>
        <location evidence="1">Cell membrane</location>
        <topology evidence="1">Multi-pass membrane protein</topology>
    </subcellularLocation>
</comment>
<feature type="transmembrane region" description="Helical" evidence="7">
    <location>
        <begin position="88"/>
        <end position="121"/>
    </location>
</feature>
<keyword evidence="12" id="KW-1185">Reference proteome</keyword>
<dbReference type="Gene3D" id="3.30.70.100">
    <property type="match status" value="1"/>
</dbReference>
<dbReference type="EMBL" id="JACHHZ010000007">
    <property type="protein sequence ID" value="MBB6096270.1"/>
    <property type="molecule type" value="Genomic_DNA"/>
</dbReference>
<evidence type="ECO:0000256" key="4">
    <source>
        <dbReference type="ARBA" id="ARBA00022692"/>
    </source>
</evidence>
<gene>
    <name evidence="11" type="ORF">HNQ60_005192</name>
</gene>
<dbReference type="RefSeq" id="WP_184335661.1">
    <property type="nucleotide sequence ID" value="NZ_JACHHZ010000007.1"/>
</dbReference>
<keyword evidence="7" id="KW-0407">Ion channel</keyword>
<dbReference type="Pfam" id="PF21088">
    <property type="entry name" value="MS_channel_1st"/>
    <property type="match status" value="1"/>
</dbReference>
<dbReference type="Gene3D" id="1.10.287.1260">
    <property type="match status" value="1"/>
</dbReference>
<evidence type="ECO:0000256" key="2">
    <source>
        <dbReference type="ARBA" id="ARBA00008017"/>
    </source>
</evidence>
<evidence type="ECO:0000256" key="7">
    <source>
        <dbReference type="RuleBase" id="RU369025"/>
    </source>
</evidence>
<dbReference type="SUPFAM" id="SSF82689">
    <property type="entry name" value="Mechanosensitive channel protein MscS (YggB), C-terminal domain"/>
    <property type="match status" value="1"/>
</dbReference>
<feature type="domain" description="Mechanosensitive ion channel transmembrane helices 2/3" evidence="10">
    <location>
        <begin position="71"/>
        <end position="107"/>
    </location>
</feature>
<dbReference type="Pfam" id="PF21082">
    <property type="entry name" value="MS_channel_3rd"/>
    <property type="match status" value="1"/>
</dbReference>
<dbReference type="InterPro" id="IPR008910">
    <property type="entry name" value="MSC_TM_helix"/>
</dbReference>
<comment type="subunit">
    <text evidence="7">Homoheptamer.</text>
</comment>
<dbReference type="SUPFAM" id="SSF82861">
    <property type="entry name" value="Mechanosensitive channel protein MscS (YggB), transmembrane region"/>
    <property type="match status" value="1"/>
</dbReference>
<dbReference type="PANTHER" id="PTHR30221:SF1">
    <property type="entry name" value="SMALL-CONDUCTANCE MECHANOSENSITIVE CHANNEL"/>
    <property type="match status" value="1"/>
</dbReference>
<evidence type="ECO:0000259" key="10">
    <source>
        <dbReference type="Pfam" id="PF21088"/>
    </source>
</evidence>
<dbReference type="AlphaFoldDB" id="A0A841HVP7"/>
<evidence type="ECO:0000259" key="8">
    <source>
        <dbReference type="Pfam" id="PF00924"/>
    </source>
</evidence>
<evidence type="ECO:0000256" key="1">
    <source>
        <dbReference type="ARBA" id="ARBA00004651"/>
    </source>
</evidence>
<evidence type="ECO:0000259" key="9">
    <source>
        <dbReference type="Pfam" id="PF21082"/>
    </source>
</evidence>